<evidence type="ECO:0000313" key="1">
    <source>
        <dbReference type="EMBL" id="JAP16989.1"/>
    </source>
</evidence>
<name>A0A0V0H9X7_SOLCH</name>
<dbReference type="EMBL" id="GEDG01023102">
    <property type="protein sequence ID" value="JAP16989.1"/>
    <property type="molecule type" value="Transcribed_RNA"/>
</dbReference>
<dbReference type="AlphaFoldDB" id="A0A0V0H9X7"/>
<reference evidence="1" key="1">
    <citation type="submission" date="2015-12" db="EMBL/GenBank/DDBJ databases">
        <title>Gene expression during late stages of embryo sac development: a critical building block for successful pollen-pistil interactions.</title>
        <authorList>
            <person name="Liu Y."/>
            <person name="Joly V."/>
            <person name="Sabar M."/>
            <person name="Matton D.P."/>
        </authorList>
    </citation>
    <scope>NUCLEOTIDE SEQUENCE</scope>
</reference>
<sequence>WKPKGSIQLSVDELNNKHDLGINTIIKIYYFMHIQQLKTASYLIPQTSIATKLKDTIAFPNGATSNPI</sequence>
<accession>A0A0V0H9X7</accession>
<organism evidence="1">
    <name type="scientific">Solanum chacoense</name>
    <name type="common">Chaco potato</name>
    <dbReference type="NCBI Taxonomy" id="4108"/>
    <lineage>
        <taxon>Eukaryota</taxon>
        <taxon>Viridiplantae</taxon>
        <taxon>Streptophyta</taxon>
        <taxon>Embryophyta</taxon>
        <taxon>Tracheophyta</taxon>
        <taxon>Spermatophyta</taxon>
        <taxon>Magnoliopsida</taxon>
        <taxon>eudicotyledons</taxon>
        <taxon>Gunneridae</taxon>
        <taxon>Pentapetalae</taxon>
        <taxon>asterids</taxon>
        <taxon>lamiids</taxon>
        <taxon>Solanales</taxon>
        <taxon>Solanaceae</taxon>
        <taxon>Solanoideae</taxon>
        <taxon>Solaneae</taxon>
        <taxon>Solanum</taxon>
    </lineage>
</organism>
<feature type="non-terminal residue" evidence="1">
    <location>
        <position position="1"/>
    </location>
</feature>
<proteinExistence type="predicted"/>
<protein>
    <submittedName>
        <fullName evidence="1">Putative ovule protein</fullName>
    </submittedName>
</protein>